<accession>B8FAQ1</accession>
<dbReference type="SUPFAM" id="SSF50475">
    <property type="entry name" value="FMN-binding split barrel"/>
    <property type="match status" value="1"/>
</dbReference>
<sequence>MEDMKAYFTENKGVGVLSTSGKSGEVNGAVFSRPHCMEDGTIAFIMPERLTYANLSENPNAHYLFLQEGPGYKGKRLVLTKIAEEQDTERLYELRRREGKKDPENPRHLVFFRIEKELPLVGPK</sequence>
<name>B8FAQ1_DESAL</name>
<dbReference type="KEGG" id="dal:Dalk_1649"/>
<gene>
    <name evidence="1" type="ordered locus">Dalk_1649</name>
</gene>
<organism evidence="1 2">
    <name type="scientific">Desulfatibacillum aliphaticivorans</name>
    <dbReference type="NCBI Taxonomy" id="218208"/>
    <lineage>
        <taxon>Bacteria</taxon>
        <taxon>Pseudomonadati</taxon>
        <taxon>Thermodesulfobacteriota</taxon>
        <taxon>Desulfobacteria</taxon>
        <taxon>Desulfobacterales</taxon>
        <taxon>Desulfatibacillaceae</taxon>
        <taxon>Desulfatibacillum</taxon>
    </lineage>
</organism>
<dbReference type="RefSeq" id="WP_012610781.1">
    <property type="nucleotide sequence ID" value="NC_011768.1"/>
</dbReference>
<dbReference type="InterPro" id="IPR012349">
    <property type="entry name" value="Split_barrel_FMN-bd"/>
</dbReference>
<evidence type="ECO:0000313" key="1">
    <source>
        <dbReference type="EMBL" id="ACL03347.1"/>
    </source>
</evidence>
<dbReference type="AlphaFoldDB" id="B8FAQ1"/>
<dbReference type="EMBL" id="CP001322">
    <property type="protein sequence ID" value="ACL03347.1"/>
    <property type="molecule type" value="Genomic_DNA"/>
</dbReference>
<reference evidence="1 2" key="1">
    <citation type="journal article" date="2012" name="Environ. Microbiol.">
        <title>The genome sequence of Desulfatibacillum alkenivorans AK-01: a blueprint for anaerobic alkane oxidation.</title>
        <authorList>
            <person name="Callaghan A.V."/>
            <person name="Morris B.E."/>
            <person name="Pereira I.A."/>
            <person name="McInerney M.J."/>
            <person name="Austin R.N."/>
            <person name="Groves J.T."/>
            <person name="Kukor J.J."/>
            <person name="Suflita J.M."/>
            <person name="Young L.Y."/>
            <person name="Zylstra G.J."/>
            <person name="Wawrik B."/>
        </authorList>
    </citation>
    <scope>NUCLEOTIDE SEQUENCE [LARGE SCALE GENOMIC DNA]</scope>
    <source>
        <strain evidence="1 2">AK-01</strain>
    </source>
</reference>
<dbReference type="Gene3D" id="2.30.110.10">
    <property type="entry name" value="Electron Transport, Fmn-binding Protein, Chain A"/>
    <property type="match status" value="1"/>
</dbReference>
<dbReference type="HOGENOM" id="CLU_135509_0_0_7"/>
<proteinExistence type="predicted"/>
<protein>
    <submittedName>
        <fullName evidence="1">Pyridoxamine 5'-phosphate oxidase-related FMN-binding</fullName>
    </submittedName>
</protein>
<keyword evidence="2" id="KW-1185">Reference proteome</keyword>
<dbReference type="eggNOG" id="COG0748">
    <property type="taxonomic scope" value="Bacteria"/>
</dbReference>
<evidence type="ECO:0000313" key="2">
    <source>
        <dbReference type="Proteomes" id="UP000000739"/>
    </source>
</evidence>
<dbReference type="Proteomes" id="UP000000739">
    <property type="component" value="Chromosome"/>
</dbReference>